<organism evidence="7 8">
    <name type="scientific">Seiridium unicorne</name>
    <dbReference type="NCBI Taxonomy" id="138068"/>
    <lineage>
        <taxon>Eukaryota</taxon>
        <taxon>Fungi</taxon>
        <taxon>Dikarya</taxon>
        <taxon>Ascomycota</taxon>
        <taxon>Pezizomycotina</taxon>
        <taxon>Sordariomycetes</taxon>
        <taxon>Xylariomycetidae</taxon>
        <taxon>Amphisphaeriales</taxon>
        <taxon>Sporocadaceae</taxon>
        <taxon>Seiridium</taxon>
    </lineage>
</organism>
<dbReference type="PANTHER" id="PTHR30618:SF0">
    <property type="entry name" value="PURINE-URACIL PERMEASE NCS1"/>
    <property type="match status" value="1"/>
</dbReference>
<comment type="similarity">
    <text evidence="2">Belongs to the purine-cytosine permease (2.A.39) family.</text>
</comment>
<proteinExistence type="inferred from homology"/>
<evidence type="ECO:0000313" key="7">
    <source>
        <dbReference type="EMBL" id="KAK9422568.1"/>
    </source>
</evidence>
<feature type="transmembrane region" description="Helical" evidence="6">
    <location>
        <begin position="246"/>
        <end position="265"/>
    </location>
</feature>
<keyword evidence="5 6" id="KW-0472">Membrane</keyword>
<evidence type="ECO:0000256" key="4">
    <source>
        <dbReference type="ARBA" id="ARBA00022989"/>
    </source>
</evidence>
<sequence>MESQYDNKTLAQQWDQFRAAFKSREAFSDYLRVKPTLDENGKRNFWINEAWSWYNWSVFYFGVGFGNWTLGSTMVGIGMSWWQSIVVIFVSQLIASAAMFFASRVGAKYHIGYPCVARAVFGMWGSYYYVAARAILACIWLAVQIYTSAALLDCMFHAIFGTSYYNLPNHIPASQGITSRRLMCFFIMWCAHLAMSSLRPYQLNKFFWAKMFMIVPGLVGLFVFCMANTKGQLGSLYSQSTSGSAFGWFFMYAINAGMGNNATYITNQPDMSRWSNSLRGCQWPQVILNPLSTTVSATFGILATSAMNAKWNLSLWNQWDLLESIMEHYWSPGARFAVALCAFTWTFYFLGLNVSSNMLPFGSDSTMLLPRFLTIPRGQVLALLLSWPLVPWKIEASASIFVSFLSGYGIFMASVASCMMCEYYFLTNGNIFVTSLYDGAKSNKHYYYHRGWNVQAAIAYIVGVAVPFPGFIGTLGASVSTTATDIGHLGWLLSFSISFVVYYCLCKVWPTKNQRLIKEMGLGWEQLATLDSVIEGVEDLAGQDDAGEMKKETEISEKGV</sequence>
<keyword evidence="4 6" id="KW-1133">Transmembrane helix</keyword>
<feature type="transmembrane region" description="Helical" evidence="6">
    <location>
        <begin position="329"/>
        <end position="351"/>
    </location>
</feature>
<feature type="transmembrane region" description="Helical" evidence="6">
    <location>
        <begin position="396"/>
        <end position="416"/>
    </location>
</feature>
<dbReference type="InterPro" id="IPR045225">
    <property type="entry name" value="Uracil/uridine/allantoin_perm"/>
</dbReference>
<dbReference type="EMBL" id="JARVKF010000112">
    <property type="protein sequence ID" value="KAK9422568.1"/>
    <property type="molecule type" value="Genomic_DNA"/>
</dbReference>
<dbReference type="InterPro" id="IPR001248">
    <property type="entry name" value="Pur-cyt_permease"/>
</dbReference>
<evidence type="ECO:0000256" key="3">
    <source>
        <dbReference type="ARBA" id="ARBA00022692"/>
    </source>
</evidence>
<feature type="transmembrane region" description="Helical" evidence="6">
    <location>
        <begin position="207"/>
        <end position="226"/>
    </location>
</feature>
<feature type="transmembrane region" description="Helical" evidence="6">
    <location>
        <begin position="82"/>
        <end position="105"/>
    </location>
</feature>
<evidence type="ECO:0000256" key="5">
    <source>
        <dbReference type="ARBA" id="ARBA00023136"/>
    </source>
</evidence>
<dbReference type="PANTHER" id="PTHR30618">
    <property type="entry name" value="NCS1 FAMILY PURINE/PYRIMIDINE TRANSPORTER"/>
    <property type="match status" value="1"/>
</dbReference>
<gene>
    <name evidence="7" type="ORF">SUNI508_00431</name>
</gene>
<evidence type="ECO:0000256" key="2">
    <source>
        <dbReference type="ARBA" id="ARBA00008974"/>
    </source>
</evidence>
<feature type="transmembrane region" description="Helical" evidence="6">
    <location>
        <begin position="286"/>
        <end position="309"/>
    </location>
</feature>
<evidence type="ECO:0000313" key="8">
    <source>
        <dbReference type="Proteomes" id="UP001408356"/>
    </source>
</evidence>
<evidence type="ECO:0000256" key="6">
    <source>
        <dbReference type="SAM" id="Phobius"/>
    </source>
</evidence>
<feature type="transmembrane region" description="Helical" evidence="6">
    <location>
        <begin position="457"/>
        <end position="477"/>
    </location>
</feature>
<reference evidence="7 8" key="1">
    <citation type="journal article" date="2024" name="J. Plant Pathol.">
        <title>Sequence and assembly of the genome of Seiridium unicorne, isolate CBS 538.82, causal agent of cypress canker disease.</title>
        <authorList>
            <person name="Scali E."/>
            <person name="Rocca G.D."/>
            <person name="Danti R."/>
            <person name="Garbelotto M."/>
            <person name="Barberini S."/>
            <person name="Baroncelli R."/>
            <person name="Emiliani G."/>
        </authorList>
    </citation>
    <scope>NUCLEOTIDE SEQUENCE [LARGE SCALE GENOMIC DNA]</scope>
    <source>
        <strain evidence="7 8">BM-138-508</strain>
    </source>
</reference>
<dbReference type="Gene3D" id="1.10.4160.10">
    <property type="entry name" value="Hydantoin permease"/>
    <property type="match status" value="1"/>
</dbReference>
<dbReference type="Pfam" id="PF02133">
    <property type="entry name" value="Transp_cyt_pur"/>
    <property type="match status" value="1"/>
</dbReference>
<evidence type="ECO:0000256" key="1">
    <source>
        <dbReference type="ARBA" id="ARBA00004141"/>
    </source>
</evidence>
<keyword evidence="3 6" id="KW-0812">Transmembrane</keyword>
<keyword evidence="8" id="KW-1185">Reference proteome</keyword>
<feature type="transmembrane region" description="Helical" evidence="6">
    <location>
        <begin position="372"/>
        <end position="390"/>
    </location>
</feature>
<feature type="transmembrane region" description="Helical" evidence="6">
    <location>
        <begin position="489"/>
        <end position="510"/>
    </location>
</feature>
<dbReference type="Proteomes" id="UP001408356">
    <property type="component" value="Unassembled WGS sequence"/>
</dbReference>
<comment type="caution">
    <text evidence="7">The sequence shown here is derived from an EMBL/GenBank/DDBJ whole genome shotgun (WGS) entry which is preliminary data.</text>
</comment>
<protein>
    <submittedName>
        <fullName evidence="7">Uracil permease-like protein</fullName>
    </submittedName>
</protein>
<comment type="subcellular location">
    <subcellularLocation>
        <location evidence="1">Membrane</location>
        <topology evidence="1">Multi-pass membrane protein</topology>
    </subcellularLocation>
</comment>
<feature type="transmembrane region" description="Helical" evidence="6">
    <location>
        <begin position="179"/>
        <end position="195"/>
    </location>
</feature>
<accession>A0ABR2V6N6</accession>
<name>A0ABR2V6N6_9PEZI</name>
<feature type="transmembrane region" description="Helical" evidence="6">
    <location>
        <begin position="53"/>
        <end position="70"/>
    </location>
</feature>